<feature type="domain" description="NAD-dependent epimerase/dehydratase" evidence="3">
    <location>
        <begin position="3"/>
        <end position="206"/>
    </location>
</feature>
<evidence type="ECO:0000256" key="1">
    <source>
        <dbReference type="ARBA" id="ARBA00022857"/>
    </source>
</evidence>
<dbReference type="GO" id="GO:0016491">
    <property type="term" value="F:oxidoreductase activity"/>
    <property type="evidence" value="ECO:0007669"/>
    <property type="project" value="InterPro"/>
</dbReference>
<dbReference type="PANTHER" id="PTHR43103">
    <property type="entry name" value="NUCLEOSIDE-DIPHOSPHATE-SUGAR EPIMERASE"/>
    <property type="match status" value="1"/>
</dbReference>
<dbReference type="KEGG" id="care:LT85_4015"/>
<keyword evidence="5" id="KW-1185">Reference proteome</keyword>
<dbReference type="Gene3D" id="3.40.50.720">
    <property type="entry name" value="NAD(P)-binding Rossmann-like Domain"/>
    <property type="match status" value="1"/>
</dbReference>
<dbReference type="AlphaFoldDB" id="A0A0A1FEI3"/>
<accession>A0A0A1FEI3</accession>
<dbReference type="InterPro" id="IPR050005">
    <property type="entry name" value="DenD"/>
</dbReference>
<evidence type="ECO:0000259" key="3">
    <source>
        <dbReference type="Pfam" id="PF01370"/>
    </source>
</evidence>
<dbReference type="HOGENOM" id="CLU_007383_19_0_4"/>
<dbReference type="InterPro" id="IPR001509">
    <property type="entry name" value="Epimerase_deHydtase"/>
</dbReference>
<evidence type="ECO:0000313" key="4">
    <source>
        <dbReference type="EMBL" id="AIY43173.1"/>
    </source>
</evidence>
<reference evidence="5" key="1">
    <citation type="journal article" date="2014" name="Soil Biol. Biochem.">
        <title>Structure and function of bacterial communities in ageing soils: Insights from the Mendocino ecological staircase.</title>
        <authorList>
            <person name="Uroz S."/>
            <person name="Tech J.J."/>
            <person name="Sawaya N.A."/>
            <person name="Frey-Klett P."/>
            <person name="Leveau J.H.J."/>
        </authorList>
    </citation>
    <scope>NUCLEOTIDE SEQUENCE [LARGE SCALE GENOMIC DNA]</scope>
    <source>
        <strain evidence="5">Cal35</strain>
    </source>
</reference>
<keyword evidence="1" id="KW-0521">NADP</keyword>
<dbReference type="Gene3D" id="3.90.25.10">
    <property type="entry name" value="UDP-galactose 4-epimerase, domain 1"/>
    <property type="match status" value="1"/>
</dbReference>
<evidence type="ECO:0000256" key="2">
    <source>
        <dbReference type="ARBA" id="ARBA00023277"/>
    </source>
</evidence>
<dbReference type="NCBIfam" id="NF043036">
    <property type="entry name" value="ErythonDh"/>
    <property type="match status" value="1"/>
</dbReference>
<protein>
    <submittedName>
        <fullName evidence="4">Nucleoside-diphosphate-sugar epimerase</fullName>
    </submittedName>
</protein>
<name>A0A0A1FEI3_9BURK</name>
<gene>
    <name evidence="4" type="ORF">LT85_4015</name>
</gene>
<dbReference type="InterPro" id="IPR036291">
    <property type="entry name" value="NAD(P)-bd_dom_sf"/>
</dbReference>
<dbReference type="Pfam" id="PF01370">
    <property type="entry name" value="Epimerase"/>
    <property type="match status" value="1"/>
</dbReference>
<keyword evidence="2" id="KW-0119">Carbohydrate metabolism</keyword>
<evidence type="ECO:0000313" key="5">
    <source>
        <dbReference type="Proteomes" id="UP000030302"/>
    </source>
</evidence>
<dbReference type="RefSeq" id="WP_038492409.1">
    <property type="nucleotide sequence ID" value="NZ_CP009962.1"/>
</dbReference>
<sequence length="325" mass="34668">MQVVITGGAGFLGQRLAHSLLKQGSLPDRSGQLQTIDKIILVDVVAASGFDDARIEQITGDITDSALLERVITTQTAAIFHLAAIVSGQAEADFDLGMRINLDASRLLLERCRACGHAPRVIFTSSVAVFGGVLPAVVQDHTALNPQSSYGTQKAIAELLLNDFSRKGFVDGRVLRLPTISVRPGKPNLAASSFASGIIREPLNGQPAVCPVAPDVRLWLLSPRKVIACLIHGYTLPADILGKSRTINLPGISVTVAEMVAALERVAGKEVAARIEWAHDPAIDRIISSWPGAWDAKRAVDLGFVGETSFDEVVRAYIEDDLPAA</sequence>
<organism evidence="4 5">
    <name type="scientific">Collimonas arenae</name>
    <dbReference type="NCBI Taxonomy" id="279058"/>
    <lineage>
        <taxon>Bacteria</taxon>
        <taxon>Pseudomonadati</taxon>
        <taxon>Pseudomonadota</taxon>
        <taxon>Betaproteobacteria</taxon>
        <taxon>Burkholderiales</taxon>
        <taxon>Oxalobacteraceae</taxon>
        <taxon>Collimonas</taxon>
    </lineage>
</organism>
<proteinExistence type="predicted"/>
<dbReference type="OrthoDB" id="9801056at2"/>
<dbReference type="EMBL" id="CP009962">
    <property type="protein sequence ID" value="AIY43173.1"/>
    <property type="molecule type" value="Genomic_DNA"/>
</dbReference>
<dbReference type="CDD" id="cd05238">
    <property type="entry name" value="Gne_like_SDR_e"/>
    <property type="match status" value="1"/>
</dbReference>
<dbReference type="SUPFAM" id="SSF51735">
    <property type="entry name" value="NAD(P)-binding Rossmann-fold domains"/>
    <property type="match status" value="1"/>
</dbReference>
<dbReference type="STRING" id="279058.LT85_4015"/>
<dbReference type="PANTHER" id="PTHR43103:SF3">
    <property type="entry name" value="ADP-L-GLYCERO-D-MANNO-HEPTOSE-6-EPIMERASE"/>
    <property type="match status" value="1"/>
</dbReference>
<dbReference type="Proteomes" id="UP000030302">
    <property type="component" value="Chromosome"/>
</dbReference>